<dbReference type="Gene3D" id="3.40.50.10320">
    <property type="entry name" value="LmbE-like"/>
    <property type="match status" value="1"/>
</dbReference>
<dbReference type="GO" id="GO:0000225">
    <property type="term" value="F:N-acetylglucosaminylphosphatidylinositol deacetylase activity"/>
    <property type="evidence" value="ECO:0007669"/>
    <property type="project" value="UniProtKB-EC"/>
</dbReference>
<name>A0AAW1Q7Y8_9CHLO</name>
<comment type="similarity">
    <text evidence="1">Belongs to the PIGL family.</text>
</comment>
<dbReference type="PANTHER" id="PTHR12993">
    <property type="entry name" value="N-ACETYLGLUCOSAMINYL-PHOSPHATIDYLINOSITOL DE-N-ACETYLASE-RELATED"/>
    <property type="match status" value="1"/>
</dbReference>
<dbReference type="InterPro" id="IPR024078">
    <property type="entry name" value="LmbE-like_dom_sf"/>
</dbReference>
<dbReference type="PANTHER" id="PTHR12993:SF11">
    <property type="entry name" value="N-ACETYLGLUCOSAMINYL-PHOSPHATIDYLINOSITOL DE-N-ACETYLASE"/>
    <property type="match status" value="1"/>
</dbReference>
<accession>A0AAW1Q7Y8</accession>
<protein>
    <recommendedName>
        <fullName evidence="2">N-acetylglucosaminylphosphatidylinositol deacetylase</fullName>
        <ecNumber evidence="2">3.5.1.89</ecNumber>
    </recommendedName>
</protein>
<dbReference type="GO" id="GO:0005783">
    <property type="term" value="C:endoplasmic reticulum"/>
    <property type="evidence" value="ECO:0007669"/>
    <property type="project" value="TreeGrafter"/>
</dbReference>
<evidence type="ECO:0000256" key="1">
    <source>
        <dbReference type="ARBA" id="ARBA00006066"/>
    </source>
</evidence>
<dbReference type="SUPFAM" id="SSF102588">
    <property type="entry name" value="LmbE-like"/>
    <property type="match status" value="1"/>
</dbReference>
<gene>
    <name evidence="3" type="ORF">WJX72_006431</name>
</gene>
<evidence type="ECO:0000313" key="3">
    <source>
        <dbReference type="EMBL" id="KAK9818061.1"/>
    </source>
</evidence>
<dbReference type="Pfam" id="PF02585">
    <property type="entry name" value="PIG-L"/>
    <property type="match status" value="1"/>
</dbReference>
<evidence type="ECO:0000256" key="2">
    <source>
        <dbReference type="ARBA" id="ARBA00012176"/>
    </source>
</evidence>
<sequence>MAWLISFNTPITSKPGPSPWSLAGAMSPHHAEYQLRTQQVNTAMPVPMGFQAYDLRWQGFTEEGEQGPVFGAWLLAAQPFSTPPVVFSVARQPGVAESNGDADHAQQQDAAANCIPRRVLLLTAHPDDELIFFSPTLFGLEDGRTETFLLVVSNGNARGLGSLRARELKQAGAVLQLDSSHIEVLNHPQLQDGHNTTWNETLIAELLHKQVVEQNIDTVITFDNKGVSGHGNHVALNAGARKYLETCRMTSQGCASLWVLVTTPHWRKYTMMLDVLPSTVEGGSMDRACYVNRHLGRGYKAMREYHSQRRWWVHVLFTRYTYVNTLQRISDSDRLNRGFIGYSLRSHSPKNQEEPLLATA</sequence>
<dbReference type="EC" id="3.5.1.89" evidence="2"/>
<comment type="caution">
    <text evidence="3">The sequence shown here is derived from an EMBL/GenBank/DDBJ whole genome shotgun (WGS) entry which is preliminary data.</text>
</comment>
<proteinExistence type="inferred from homology"/>
<dbReference type="EMBL" id="JALJOR010000004">
    <property type="protein sequence ID" value="KAK9818061.1"/>
    <property type="molecule type" value="Genomic_DNA"/>
</dbReference>
<reference evidence="3 4" key="1">
    <citation type="journal article" date="2024" name="Nat. Commun.">
        <title>Phylogenomics reveals the evolutionary origins of lichenization in chlorophyte algae.</title>
        <authorList>
            <person name="Puginier C."/>
            <person name="Libourel C."/>
            <person name="Otte J."/>
            <person name="Skaloud P."/>
            <person name="Haon M."/>
            <person name="Grisel S."/>
            <person name="Petersen M."/>
            <person name="Berrin J.G."/>
            <person name="Delaux P.M."/>
            <person name="Dal Grande F."/>
            <person name="Keller J."/>
        </authorList>
    </citation>
    <scope>NUCLEOTIDE SEQUENCE [LARGE SCALE GENOMIC DNA]</scope>
    <source>
        <strain evidence="3 4">SAG 2043</strain>
    </source>
</reference>
<dbReference type="Proteomes" id="UP001489004">
    <property type="component" value="Unassembled WGS sequence"/>
</dbReference>
<dbReference type="AlphaFoldDB" id="A0AAW1Q7Y8"/>
<evidence type="ECO:0000313" key="4">
    <source>
        <dbReference type="Proteomes" id="UP001489004"/>
    </source>
</evidence>
<organism evidence="3 4">
    <name type="scientific">[Myrmecia] bisecta</name>
    <dbReference type="NCBI Taxonomy" id="41462"/>
    <lineage>
        <taxon>Eukaryota</taxon>
        <taxon>Viridiplantae</taxon>
        <taxon>Chlorophyta</taxon>
        <taxon>core chlorophytes</taxon>
        <taxon>Trebouxiophyceae</taxon>
        <taxon>Trebouxiales</taxon>
        <taxon>Trebouxiaceae</taxon>
        <taxon>Myrmecia</taxon>
    </lineage>
</organism>
<keyword evidence="4" id="KW-1185">Reference proteome</keyword>
<dbReference type="InterPro" id="IPR003737">
    <property type="entry name" value="GlcNAc_PI_deacetylase-related"/>
</dbReference>